<accession>A0AA96WKX2</accession>
<dbReference type="InterPro" id="IPR009836">
    <property type="entry name" value="GRDP-like"/>
</dbReference>
<dbReference type="AlphaFoldDB" id="A0AA96WKX2"/>
<protein>
    <submittedName>
        <fullName evidence="1">Glycine-rich domain-containing protein-like</fullName>
    </submittedName>
</protein>
<name>A0AA96WKX2_9CYAN</name>
<evidence type="ECO:0000313" key="1">
    <source>
        <dbReference type="EMBL" id="WNZ27473.1"/>
    </source>
</evidence>
<proteinExistence type="predicted"/>
<dbReference type="EMBL" id="CP053587">
    <property type="protein sequence ID" value="WNZ27473.1"/>
    <property type="molecule type" value="Genomic_DNA"/>
</dbReference>
<reference evidence="1" key="1">
    <citation type="submission" date="2020-05" db="EMBL/GenBank/DDBJ databases">
        <authorList>
            <person name="Zhu T."/>
            <person name="Keshari N."/>
            <person name="Lu X."/>
        </authorList>
    </citation>
    <scope>NUCLEOTIDE SEQUENCE</scope>
    <source>
        <strain evidence="1">NK1-12</strain>
    </source>
</reference>
<gene>
    <name evidence="1" type="ORF">HJG54_31840</name>
</gene>
<dbReference type="RefSeq" id="WP_316435769.1">
    <property type="nucleotide sequence ID" value="NZ_CP053587.1"/>
</dbReference>
<organism evidence="1">
    <name type="scientific">Leptolyngbya sp. NK1-12</name>
    <dbReference type="NCBI Taxonomy" id="2547451"/>
    <lineage>
        <taxon>Bacteria</taxon>
        <taxon>Bacillati</taxon>
        <taxon>Cyanobacteriota</taxon>
        <taxon>Cyanophyceae</taxon>
        <taxon>Leptolyngbyales</taxon>
        <taxon>Leptolyngbyaceae</taxon>
        <taxon>Leptolyngbya group</taxon>
        <taxon>Leptolyngbya</taxon>
    </lineage>
</organism>
<sequence length="133" mass="15640">MPPQLSATDQAFLQRLARIDFGPIAFKLMHPDKGPGWPLAQTTHAIEQYRRFLFLHHRYPTAQLVPSQEIDQVWHIHILDTAKYRQDCQFLFGRFIDHYPYFGLRGEADRQAMEHAFAHTQALFEQCFQEVKG</sequence>
<dbReference type="PANTHER" id="PTHR34365">
    <property type="entry name" value="ENOLASE (DUF1399)"/>
    <property type="match status" value="1"/>
</dbReference>
<dbReference type="PANTHER" id="PTHR34365:SF7">
    <property type="entry name" value="GLYCINE-RICH DOMAIN-CONTAINING PROTEIN 1"/>
    <property type="match status" value="1"/>
</dbReference>